<evidence type="ECO:0008006" key="4">
    <source>
        <dbReference type="Google" id="ProtNLM"/>
    </source>
</evidence>
<gene>
    <name evidence="2" type="ORF">HYPSUDRAFT_46039</name>
</gene>
<reference evidence="3" key="1">
    <citation type="submission" date="2014-04" db="EMBL/GenBank/DDBJ databases">
        <title>Evolutionary Origins and Diversification of the Mycorrhizal Mutualists.</title>
        <authorList>
            <consortium name="DOE Joint Genome Institute"/>
            <consortium name="Mycorrhizal Genomics Consortium"/>
            <person name="Kohler A."/>
            <person name="Kuo A."/>
            <person name="Nagy L.G."/>
            <person name="Floudas D."/>
            <person name="Copeland A."/>
            <person name="Barry K.W."/>
            <person name="Cichocki N."/>
            <person name="Veneault-Fourrey C."/>
            <person name="LaButti K."/>
            <person name="Lindquist E.A."/>
            <person name="Lipzen A."/>
            <person name="Lundell T."/>
            <person name="Morin E."/>
            <person name="Murat C."/>
            <person name="Riley R."/>
            <person name="Ohm R."/>
            <person name="Sun H."/>
            <person name="Tunlid A."/>
            <person name="Henrissat B."/>
            <person name="Grigoriev I.V."/>
            <person name="Hibbett D.S."/>
            <person name="Martin F."/>
        </authorList>
    </citation>
    <scope>NUCLEOTIDE SEQUENCE [LARGE SCALE GENOMIC DNA]</scope>
    <source>
        <strain evidence="3">FD-334 SS-4</strain>
    </source>
</reference>
<evidence type="ECO:0000313" key="2">
    <source>
        <dbReference type="EMBL" id="KJA17711.1"/>
    </source>
</evidence>
<feature type="region of interest" description="Disordered" evidence="1">
    <location>
        <begin position="22"/>
        <end position="41"/>
    </location>
</feature>
<proteinExistence type="predicted"/>
<protein>
    <recommendedName>
        <fullName evidence="4">WW domain-containing protein</fullName>
    </recommendedName>
</protein>
<evidence type="ECO:0000313" key="3">
    <source>
        <dbReference type="Proteomes" id="UP000054270"/>
    </source>
</evidence>
<evidence type="ECO:0000256" key="1">
    <source>
        <dbReference type="SAM" id="MobiDB-lite"/>
    </source>
</evidence>
<accession>A0A0D2NM35</accession>
<feature type="compositionally biased region" description="Low complexity" evidence="1">
    <location>
        <begin position="26"/>
        <end position="37"/>
    </location>
</feature>
<sequence>MAFPARPSPRINRGFLDFIETAQYNPPSGSHPTGSSSQAGLPRSWRQYQHPIGDIYFHNQSLHLTTAENVRHPDTLRYILDARDDHIQCVAGDPHRNRLPPDIELVISDVSDAAAVVRMYSRMAATVYHYSEDTGLRVGSKEEFWSHIAEFPSHHRDLPPNAESNFAQSLRNAKLAVGEGALFCFSEGQIDKIIARYQELVGLRTQGRNVTSSLSWLIGVVMPLEPIGREVGGHNIDHILNSAYR</sequence>
<dbReference type="Proteomes" id="UP000054270">
    <property type="component" value="Unassembled WGS sequence"/>
</dbReference>
<dbReference type="OMA" id="YEWTENG"/>
<dbReference type="AlphaFoldDB" id="A0A0D2NM35"/>
<dbReference type="OrthoDB" id="3166422at2759"/>
<organism evidence="2 3">
    <name type="scientific">Hypholoma sublateritium (strain FD-334 SS-4)</name>
    <dbReference type="NCBI Taxonomy" id="945553"/>
    <lineage>
        <taxon>Eukaryota</taxon>
        <taxon>Fungi</taxon>
        <taxon>Dikarya</taxon>
        <taxon>Basidiomycota</taxon>
        <taxon>Agaricomycotina</taxon>
        <taxon>Agaricomycetes</taxon>
        <taxon>Agaricomycetidae</taxon>
        <taxon>Agaricales</taxon>
        <taxon>Agaricineae</taxon>
        <taxon>Strophariaceae</taxon>
        <taxon>Hypholoma</taxon>
    </lineage>
</organism>
<name>A0A0D2NM35_HYPSF</name>
<keyword evidence="3" id="KW-1185">Reference proteome</keyword>
<dbReference type="EMBL" id="KN817599">
    <property type="protein sequence ID" value="KJA17711.1"/>
    <property type="molecule type" value="Genomic_DNA"/>
</dbReference>